<dbReference type="SUPFAM" id="SSF69618">
    <property type="entry name" value="HemD-like"/>
    <property type="match status" value="1"/>
</dbReference>
<dbReference type="PANTHER" id="PTHR40082">
    <property type="entry name" value="BLR5956 PROTEIN"/>
    <property type="match status" value="1"/>
</dbReference>
<keyword evidence="3" id="KW-1185">Reference proteome</keyword>
<dbReference type="GO" id="GO:0004852">
    <property type="term" value="F:uroporphyrinogen-III synthase activity"/>
    <property type="evidence" value="ECO:0007669"/>
    <property type="project" value="InterPro"/>
</dbReference>
<proteinExistence type="predicted"/>
<dbReference type="EMBL" id="JACDQQ010001787">
    <property type="protein sequence ID" value="MBA0087017.1"/>
    <property type="molecule type" value="Genomic_DNA"/>
</dbReference>
<organism evidence="2 3">
    <name type="scientific">Candidatus Acidiferrum panamense</name>
    <dbReference type="NCBI Taxonomy" id="2741543"/>
    <lineage>
        <taxon>Bacteria</taxon>
        <taxon>Pseudomonadati</taxon>
        <taxon>Acidobacteriota</taxon>
        <taxon>Terriglobia</taxon>
        <taxon>Candidatus Acidiferrales</taxon>
        <taxon>Candidatus Acidiferrum</taxon>
    </lineage>
</organism>
<reference evidence="2" key="1">
    <citation type="submission" date="2020-06" db="EMBL/GenBank/DDBJ databases">
        <title>Legume-microbial interactions unlock mineral nutrients during tropical forest succession.</title>
        <authorList>
            <person name="Epihov D.Z."/>
        </authorList>
    </citation>
    <scope>NUCLEOTIDE SEQUENCE [LARGE SCALE GENOMIC DNA]</scope>
    <source>
        <strain evidence="2">Pan2503</strain>
    </source>
</reference>
<accession>A0A7V8SYS6</accession>
<dbReference type="CDD" id="cd06578">
    <property type="entry name" value="HemD"/>
    <property type="match status" value="1"/>
</dbReference>
<dbReference type="GO" id="GO:0006780">
    <property type="term" value="P:uroporphyrinogen III biosynthetic process"/>
    <property type="evidence" value="ECO:0007669"/>
    <property type="project" value="InterPro"/>
</dbReference>
<dbReference type="InterPro" id="IPR003754">
    <property type="entry name" value="4pyrrol_synth_uPrphyn_synth"/>
</dbReference>
<gene>
    <name evidence="2" type="ORF">HRJ53_18700</name>
</gene>
<dbReference type="Pfam" id="PF02602">
    <property type="entry name" value="HEM4"/>
    <property type="match status" value="1"/>
</dbReference>
<sequence>MSGFTGLRVLALESRRAAELAKLISTYGGEPVVAPAMREVPLDSNTEALSFAEGLLAGQFDMVIFLTGVGTRAVLSVAEAKHPREALIAALRKVKVVPRGPKPIAVLRELGITPALMVPEPNTWRELLAALDEAQKSLPEFHLKGARIALQEYGVSNPELIRGLADRGARVTRVPVYQWVLPEDVAPLQSAVRELAAGKIDAVLFTTAVQVAHLFQVAAKMKLEEPMLQGLRRAIVASIGPTTSEELQGKGIPADLEPSHPKMGFLVKETADRATALLAKKRQGSTFA</sequence>
<dbReference type="InterPro" id="IPR039793">
    <property type="entry name" value="UROS/Hem4"/>
</dbReference>
<dbReference type="Proteomes" id="UP000567293">
    <property type="component" value="Unassembled WGS sequence"/>
</dbReference>
<feature type="domain" description="Tetrapyrrole biosynthesis uroporphyrinogen III synthase" evidence="1">
    <location>
        <begin position="19"/>
        <end position="267"/>
    </location>
</feature>
<comment type="caution">
    <text evidence="2">The sequence shown here is derived from an EMBL/GenBank/DDBJ whole genome shotgun (WGS) entry which is preliminary data.</text>
</comment>
<evidence type="ECO:0000313" key="2">
    <source>
        <dbReference type="EMBL" id="MBA0087017.1"/>
    </source>
</evidence>
<dbReference type="InterPro" id="IPR036108">
    <property type="entry name" value="4pyrrol_syn_uPrphyn_synt_sf"/>
</dbReference>
<dbReference type="PANTHER" id="PTHR40082:SF1">
    <property type="entry name" value="BLR5956 PROTEIN"/>
    <property type="match status" value="1"/>
</dbReference>
<name>A0A7V8SYS6_9BACT</name>
<dbReference type="AlphaFoldDB" id="A0A7V8SYS6"/>
<dbReference type="Gene3D" id="3.40.50.10090">
    <property type="match status" value="2"/>
</dbReference>
<evidence type="ECO:0000259" key="1">
    <source>
        <dbReference type="Pfam" id="PF02602"/>
    </source>
</evidence>
<evidence type="ECO:0000313" key="3">
    <source>
        <dbReference type="Proteomes" id="UP000567293"/>
    </source>
</evidence>
<protein>
    <submittedName>
        <fullName evidence="2">Uroporphyrinogen-III synthase</fullName>
    </submittedName>
</protein>